<dbReference type="InterPro" id="IPR008257">
    <property type="entry name" value="Pept_M19"/>
</dbReference>
<evidence type="ECO:0000313" key="1">
    <source>
        <dbReference type="EMBL" id="TXE20219.1"/>
    </source>
</evidence>
<dbReference type="RefSeq" id="WP_028871006.1">
    <property type="nucleotide sequence ID" value="NZ_VOSB01000001.1"/>
</dbReference>
<dbReference type="CDD" id="cd01301">
    <property type="entry name" value="rDP_like"/>
    <property type="match status" value="1"/>
</dbReference>
<dbReference type="PANTHER" id="PTHR10443:SF12">
    <property type="entry name" value="DIPEPTIDASE"/>
    <property type="match status" value="1"/>
</dbReference>
<accession>A0A5C7BKM4</accession>
<dbReference type="Proteomes" id="UP000321938">
    <property type="component" value="Unassembled WGS sequence"/>
</dbReference>
<dbReference type="SUPFAM" id="SSF51556">
    <property type="entry name" value="Metallo-dependent hydrolases"/>
    <property type="match status" value="1"/>
</dbReference>
<dbReference type="Gene3D" id="1.10.287.650">
    <property type="entry name" value="L27 domain"/>
    <property type="match status" value="1"/>
</dbReference>
<sequence>MKSIFFSLFILIMATSCKNDTKSNNDTSTNDSIALLERAKGIHERVITLDTHCDINIKNFTNSINYTQNLESQVNLPKMKVGGLDVAWFIVYTGQDTLTNEGYEKAYKNAMSKFHAIHKLVEDIAPDQIELALNSEDVHRISKSGKKVAMIGIENGYSVGTDISNVEKFYNLGARYMSLSHNGHSQLCDSNTGEEDDVWLHNGLSDLGKDVVKEMNRLGMMIDVSHPSKESMKQMIELSKAPIIASHSSARALCNHSRNLDDEQLEWMKDNGGVVQTVAFQTYINTEKNDARNDAIKSIREDVAASLGATWYDWEDMKTLSDEDKEVFYDIRGEIITLADEKASKMTEFPAKVNVSDFVDHIDYLVKKIGLKHVGISSDFDGGGGVEGWSDASETFNVTLELVKRGYNETEIEMLWSGNLLRVLDDVQALANMQS</sequence>
<dbReference type="PROSITE" id="PS51365">
    <property type="entry name" value="RENAL_DIPEPTIDASE_2"/>
    <property type="match status" value="1"/>
</dbReference>
<dbReference type="AlphaFoldDB" id="A0A5C7BKM4"/>
<dbReference type="PANTHER" id="PTHR10443">
    <property type="entry name" value="MICROSOMAL DIPEPTIDASE"/>
    <property type="match status" value="1"/>
</dbReference>
<dbReference type="GO" id="GO:0070573">
    <property type="term" value="F:metallodipeptidase activity"/>
    <property type="evidence" value="ECO:0007669"/>
    <property type="project" value="InterPro"/>
</dbReference>
<gene>
    <name evidence="1" type="ORF">ES692_00015</name>
</gene>
<dbReference type="EMBL" id="VOSB01000001">
    <property type="protein sequence ID" value="TXE20219.1"/>
    <property type="molecule type" value="Genomic_DNA"/>
</dbReference>
<name>A0A5C7BKM4_9FLAO</name>
<dbReference type="PROSITE" id="PS51257">
    <property type="entry name" value="PROKAR_LIPOPROTEIN"/>
    <property type="match status" value="1"/>
</dbReference>
<dbReference type="Gene3D" id="3.20.20.140">
    <property type="entry name" value="Metal-dependent hydrolases"/>
    <property type="match status" value="1"/>
</dbReference>
<dbReference type="OrthoDB" id="9804920at2"/>
<dbReference type="Pfam" id="PF01244">
    <property type="entry name" value="Peptidase_M19"/>
    <property type="match status" value="1"/>
</dbReference>
<dbReference type="GO" id="GO:0006508">
    <property type="term" value="P:proteolysis"/>
    <property type="evidence" value="ECO:0007669"/>
    <property type="project" value="InterPro"/>
</dbReference>
<organism evidence="1 2">
    <name type="scientific">Psychroserpens burtonensis</name>
    <dbReference type="NCBI Taxonomy" id="49278"/>
    <lineage>
        <taxon>Bacteria</taxon>
        <taxon>Pseudomonadati</taxon>
        <taxon>Bacteroidota</taxon>
        <taxon>Flavobacteriia</taxon>
        <taxon>Flavobacteriales</taxon>
        <taxon>Flavobacteriaceae</taxon>
        <taxon>Psychroserpens</taxon>
    </lineage>
</organism>
<proteinExistence type="predicted"/>
<reference evidence="1 2" key="1">
    <citation type="submission" date="2019-08" db="EMBL/GenBank/DDBJ databases">
        <title>Genome of Psychroserpens burtonensis ACAM 167.</title>
        <authorList>
            <person name="Bowman J.P."/>
        </authorList>
    </citation>
    <scope>NUCLEOTIDE SEQUENCE [LARGE SCALE GENOMIC DNA]</scope>
    <source>
        <strain evidence="1 2">ACAM 167</strain>
    </source>
</reference>
<evidence type="ECO:0000313" key="2">
    <source>
        <dbReference type="Proteomes" id="UP000321938"/>
    </source>
</evidence>
<comment type="caution">
    <text evidence="1">The sequence shown here is derived from an EMBL/GenBank/DDBJ whole genome shotgun (WGS) entry which is preliminary data.</text>
</comment>
<keyword evidence="2" id="KW-1185">Reference proteome</keyword>
<dbReference type="InterPro" id="IPR032466">
    <property type="entry name" value="Metal_Hydrolase"/>
</dbReference>
<protein>
    <submittedName>
        <fullName evidence="1">Membrane dipeptidase</fullName>
    </submittedName>
</protein>